<evidence type="ECO:0000259" key="2">
    <source>
        <dbReference type="PROSITE" id="PS50158"/>
    </source>
</evidence>
<dbReference type="InterPro" id="IPR036875">
    <property type="entry name" value="Znf_CCHC_sf"/>
</dbReference>
<dbReference type="Pfam" id="PF00098">
    <property type="entry name" value="zf-CCHC"/>
    <property type="match status" value="1"/>
</dbReference>
<keyword evidence="4" id="KW-1185">Reference proteome</keyword>
<dbReference type="SUPFAM" id="SSF57756">
    <property type="entry name" value="Retrovirus zinc finger-like domains"/>
    <property type="match status" value="1"/>
</dbReference>
<evidence type="ECO:0000313" key="3">
    <source>
        <dbReference type="EMBL" id="KAH3674977.1"/>
    </source>
</evidence>
<dbReference type="Proteomes" id="UP000769528">
    <property type="component" value="Unassembled WGS sequence"/>
</dbReference>
<reference evidence="3" key="2">
    <citation type="submission" date="2021-01" db="EMBL/GenBank/DDBJ databases">
        <authorList>
            <person name="Schikora-Tamarit M.A."/>
        </authorList>
    </citation>
    <scope>NUCLEOTIDE SEQUENCE</scope>
    <source>
        <strain evidence="3">CBS6341</strain>
    </source>
</reference>
<organism evidence="3 4">
    <name type="scientific">Wickerhamomyces mucosus</name>
    <dbReference type="NCBI Taxonomy" id="1378264"/>
    <lineage>
        <taxon>Eukaryota</taxon>
        <taxon>Fungi</taxon>
        <taxon>Dikarya</taxon>
        <taxon>Ascomycota</taxon>
        <taxon>Saccharomycotina</taxon>
        <taxon>Saccharomycetes</taxon>
        <taxon>Phaffomycetales</taxon>
        <taxon>Wickerhamomycetaceae</taxon>
        <taxon>Wickerhamomyces</taxon>
    </lineage>
</organism>
<keyword evidence="1" id="KW-0863">Zinc-finger</keyword>
<name>A0A9P8PN69_9ASCO</name>
<dbReference type="SMART" id="SM00343">
    <property type="entry name" value="ZnF_C2HC"/>
    <property type="match status" value="1"/>
</dbReference>
<dbReference type="InterPro" id="IPR001878">
    <property type="entry name" value="Znf_CCHC"/>
</dbReference>
<comment type="caution">
    <text evidence="3">The sequence shown here is derived from an EMBL/GenBank/DDBJ whole genome shotgun (WGS) entry which is preliminary data.</text>
</comment>
<dbReference type="Gene3D" id="4.10.60.10">
    <property type="entry name" value="Zinc finger, CCHC-type"/>
    <property type="match status" value="1"/>
</dbReference>
<dbReference type="OrthoDB" id="430476at2759"/>
<dbReference type="GO" id="GO:0008270">
    <property type="term" value="F:zinc ion binding"/>
    <property type="evidence" value="ECO:0007669"/>
    <property type="project" value="UniProtKB-KW"/>
</dbReference>
<keyword evidence="1" id="KW-0862">Zinc</keyword>
<accession>A0A9P8PN69</accession>
<evidence type="ECO:0000256" key="1">
    <source>
        <dbReference type="PROSITE-ProRule" id="PRU00047"/>
    </source>
</evidence>
<proteinExistence type="predicted"/>
<dbReference type="GO" id="GO:0003676">
    <property type="term" value="F:nucleic acid binding"/>
    <property type="evidence" value="ECO:0007669"/>
    <property type="project" value="InterPro"/>
</dbReference>
<reference evidence="3" key="1">
    <citation type="journal article" date="2021" name="Open Biol.">
        <title>Shared evolutionary footprints suggest mitochondrial oxidative damage underlies multiple complex I losses in fungi.</title>
        <authorList>
            <person name="Schikora-Tamarit M.A."/>
            <person name="Marcet-Houben M."/>
            <person name="Nosek J."/>
            <person name="Gabaldon T."/>
        </authorList>
    </citation>
    <scope>NUCLEOTIDE SEQUENCE</scope>
    <source>
        <strain evidence="3">CBS6341</strain>
    </source>
</reference>
<evidence type="ECO:0000313" key="4">
    <source>
        <dbReference type="Proteomes" id="UP000769528"/>
    </source>
</evidence>
<dbReference type="EMBL" id="JAEUBF010000785">
    <property type="protein sequence ID" value="KAH3674977.1"/>
    <property type="molecule type" value="Genomic_DNA"/>
</dbReference>
<dbReference type="Pfam" id="PF17241">
    <property type="entry name" value="Retrotran_gag_4"/>
    <property type="match status" value="1"/>
</dbReference>
<protein>
    <recommendedName>
        <fullName evidence="2">CCHC-type domain-containing protein</fullName>
    </recommendedName>
</protein>
<sequence>MDNRLIILQQVMSSPGPLAQWAEDRKLSGQGNYSDWNDIFRQKLRARGLGLFEFLDTGNYVFAGANDDAIAVFNDVCHSIIDNMLFTSAHAKIFDTVGTRGLHGQVLYQYLAQSYGQITPFSQFSIISKVYASANYDDVDSAVSVYSKIREIYPGSGPDAAEALSFLHFLSLGRYDESQIKEILNAQTFSGAPLTFDSVVNIARNLLPNTLPKSLPSTISTTAFSAKEAKTCFNCFKKGHFARQCPLPKTEEYKLRLAELRLKRATGKSKTENASATEPPAWFVA</sequence>
<keyword evidence="1" id="KW-0479">Metal-binding</keyword>
<dbReference type="PROSITE" id="PS50158">
    <property type="entry name" value="ZF_CCHC"/>
    <property type="match status" value="1"/>
</dbReference>
<gene>
    <name evidence="3" type="ORF">WICMUC_002938</name>
</gene>
<dbReference type="InterPro" id="IPR035179">
    <property type="entry name" value="DUF5314"/>
</dbReference>
<feature type="domain" description="CCHC-type" evidence="2">
    <location>
        <begin position="232"/>
        <end position="246"/>
    </location>
</feature>
<dbReference type="AlphaFoldDB" id="A0A9P8PN69"/>